<evidence type="ECO:0000313" key="2">
    <source>
        <dbReference type="Proteomes" id="UP000036681"/>
    </source>
</evidence>
<dbReference type="Proteomes" id="UP000036681">
    <property type="component" value="Unplaced"/>
</dbReference>
<sequence length="108" mass="11961">MASTCLPKYTKLPDKMPKIEKGNEATDKVELNKTQKPAAGGPIAIGKEGNKIETLAVRNVSKDDVIAKKTGQRIMKDNAYRIGIDTEGVDLDFFTIMRKDTTNFTSFH</sequence>
<dbReference type="AlphaFoldDB" id="A0A0M3ISB9"/>
<evidence type="ECO:0000313" key="3">
    <source>
        <dbReference type="WBParaSite" id="ALUE_0002164701-mRNA-1"/>
    </source>
</evidence>
<feature type="region of interest" description="Disordered" evidence="1">
    <location>
        <begin position="1"/>
        <end position="24"/>
    </location>
</feature>
<name>A0A0M3ISB9_ASCLU</name>
<dbReference type="WBParaSite" id="ALUE_0002164701-mRNA-1">
    <property type="protein sequence ID" value="ALUE_0002164701-mRNA-1"/>
    <property type="gene ID" value="ALUE_0002164701"/>
</dbReference>
<accession>A0A0M3ISB9</accession>
<evidence type="ECO:0000256" key="1">
    <source>
        <dbReference type="SAM" id="MobiDB-lite"/>
    </source>
</evidence>
<reference evidence="3" key="1">
    <citation type="submission" date="2017-02" db="UniProtKB">
        <authorList>
            <consortium name="WormBaseParasite"/>
        </authorList>
    </citation>
    <scope>IDENTIFICATION</scope>
</reference>
<protein>
    <submittedName>
        <fullName evidence="3">Polyprotein</fullName>
    </submittedName>
</protein>
<keyword evidence="2" id="KW-1185">Reference proteome</keyword>
<organism evidence="2 3">
    <name type="scientific">Ascaris lumbricoides</name>
    <name type="common">Giant roundworm</name>
    <dbReference type="NCBI Taxonomy" id="6252"/>
    <lineage>
        <taxon>Eukaryota</taxon>
        <taxon>Metazoa</taxon>
        <taxon>Ecdysozoa</taxon>
        <taxon>Nematoda</taxon>
        <taxon>Chromadorea</taxon>
        <taxon>Rhabditida</taxon>
        <taxon>Spirurina</taxon>
        <taxon>Ascaridomorpha</taxon>
        <taxon>Ascaridoidea</taxon>
        <taxon>Ascarididae</taxon>
        <taxon>Ascaris</taxon>
    </lineage>
</organism>
<feature type="compositionally biased region" description="Basic and acidic residues" evidence="1">
    <location>
        <begin position="11"/>
        <end position="24"/>
    </location>
</feature>
<proteinExistence type="predicted"/>